<gene>
    <name evidence="1" type="ORF">SAMN05421783_1495</name>
</gene>
<sequence>MADLLDSILPAIPETFFRRLEERMNDGAAIAHRQALRTPPHLPAHRMRLGTTRYFERGEALRLSAEDVGLSHRFVMVNTHAEILVTSGPVLITHAKADHWGDPIEDKDYKLELACHNPGDGEQLTLWDEADPAAGILAVVVVQYARPGAEQDETVPTRLGFGVPTRDLRGWHLLKPLDQLYAAYADRTGRVLDRARPVLKPNWERRGTTGQG</sequence>
<reference evidence="2" key="1">
    <citation type="submission" date="2016-10" db="EMBL/GenBank/DDBJ databases">
        <authorList>
            <person name="Varghese N."/>
            <person name="Submissions S."/>
        </authorList>
    </citation>
    <scope>NUCLEOTIDE SEQUENCE [LARGE SCALE GENOMIC DNA]</scope>
    <source>
        <strain evidence="2">DSM 217</strain>
    </source>
</reference>
<accession>A0A1H3DGR2</accession>
<organism evidence="1 2">
    <name type="scientific">Thiocapsa roseopersicina</name>
    <dbReference type="NCBI Taxonomy" id="1058"/>
    <lineage>
        <taxon>Bacteria</taxon>
        <taxon>Pseudomonadati</taxon>
        <taxon>Pseudomonadota</taxon>
        <taxon>Gammaproteobacteria</taxon>
        <taxon>Chromatiales</taxon>
        <taxon>Chromatiaceae</taxon>
        <taxon>Thiocapsa</taxon>
    </lineage>
</organism>
<dbReference type="AlphaFoldDB" id="A0A1H3DGR2"/>
<name>A0A1H3DGR2_THIRO</name>
<dbReference type="Proteomes" id="UP000198816">
    <property type="component" value="Unassembled WGS sequence"/>
</dbReference>
<dbReference type="STRING" id="1058.SAMN05421783_1495"/>
<dbReference type="EMBL" id="FNNZ01000049">
    <property type="protein sequence ID" value="SDX65547.1"/>
    <property type="molecule type" value="Genomic_DNA"/>
</dbReference>
<protein>
    <submittedName>
        <fullName evidence="1">Uncharacterized protein</fullName>
    </submittedName>
</protein>
<keyword evidence="2" id="KW-1185">Reference proteome</keyword>
<proteinExistence type="predicted"/>
<dbReference type="RefSeq" id="WP_093038445.1">
    <property type="nucleotide sequence ID" value="NZ_FNNZ01000049.1"/>
</dbReference>
<dbReference type="OrthoDB" id="8478898at2"/>
<evidence type="ECO:0000313" key="2">
    <source>
        <dbReference type="Proteomes" id="UP000198816"/>
    </source>
</evidence>
<evidence type="ECO:0000313" key="1">
    <source>
        <dbReference type="EMBL" id="SDX65547.1"/>
    </source>
</evidence>